<dbReference type="CDD" id="cd04647">
    <property type="entry name" value="LbH_MAT_like"/>
    <property type="match status" value="1"/>
</dbReference>
<name>A0A698FEC6_CAMJU</name>
<dbReference type="Gene3D" id="2.160.10.10">
    <property type="entry name" value="Hexapeptide repeat proteins"/>
    <property type="match status" value="1"/>
</dbReference>
<keyword evidence="1" id="KW-0012">Acyltransferase</keyword>
<accession>A0A698FEC6</accession>
<keyword evidence="1" id="KW-0808">Transferase</keyword>
<dbReference type="PANTHER" id="PTHR23416">
    <property type="entry name" value="SIALIC ACID SYNTHASE-RELATED"/>
    <property type="match status" value="1"/>
</dbReference>
<dbReference type="InterPro" id="IPR051159">
    <property type="entry name" value="Hexapeptide_acetyltransf"/>
</dbReference>
<organism evidence="1">
    <name type="scientific">Campylobacter jejuni</name>
    <dbReference type="NCBI Taxonomy" id="197"/>
    <lineage>
        <taxon>Bacteria</taxon>
        <taxon>Pseudomonadati</taxon>
        <taxon>Campylobacterota</taxon>
        <taxon>Epsilonproteobacteria</taxon>
        <taxon>Campylobacterales</taxon>
        <taxon>Campylobacteraceae</taxon>
        <taxon>Campylobacter</taxon>
    </lineage>
</organism>
<dbReference type="SUPFAM" id="SSF51161">
    <property type="entry name" value="Trimeric LpxA-like enzymes"/>
    <property type="match status" value="1"/>
</dbReference>
<comment type="caution">
    <text evidence="1">The sequence shown here is derived from an EMBL/GenBank/DDBJ whole genome shotgun (WGS) entry which is preliminary data.</text>
</comment>
<gene>
    <name evidence="1" type="ORF">F2N06_00645</name>
</gene>
<proteinExistence type="predicted"/>
<dbReference type="Pfam" id="PF14602">
    <property type="entry name" value="Hexapep_2"/>
    <property type="match status" value="2"/>
</dbReference>
<sequence>MKIIIKSLQKLRVLYYKKFLSNVSIKSKCKIRSATLFYSINGGKIDIHDTVSFGFFPSPYFYTCYNHIDIREGGNIIIKENTTINNNFILCAFRNNISIGKNCLIGVNFSALNADYHGIEINNRNKIEKISSADISIGDDCFLGNNVTILKGVNLGKGCVVANSSVVTKSFDDNSLIAGNPARLIRVIEQK</sequence>
<dbReference type="EMBL" id="AAKUWM010000001">
    <property type="protein sequence ID" value="ECV9656521.1"/>
    <property type="molecule type" value="Genomic_DNA"/>
</dbReference>
<dbReference type="PANTHER" id="PTHR23416:SF78">
    <property type="entry name" value="LIPOPOLYSACCHARIDE BIOSYNTHESIS O-ACETYL TRANSFERASE WBBJ-RELATED"/>
    <property type="match status" value="1"/>
</dbReference>
<dbReference type="InterPro" id="IPR001451">
    <property type="entry name" value="Hexapep"/>
</dbReference>
<dbReference type="AlphaFoldDB" id="A0A698FEC6"/>
<evidence type="ECO:0000313" key="1">
    <source>
        <dbReference type="EMBL" id="ECV9656521.1"/>
    </source>
</evidence>
<dbReference type="GO" id="GO:0016746">
    <property type="term" value="F:acyltransferase activity"/>
    <property type="evidence" value="ECO:0007669"/>
    <property type="project" value="UniProtKB-KW"/>
</dbReference>
<dbReference type="InterPro" id="IPR011004">
    <property type="entry name" value="Trimer_LpxA-like_sf"/>
</dbReference>
<reference evidence="1" key="1">
    <citation type="submission" date="2019-09" db="EMBL/GenBank/DDBJ databases">
        <authorList>
            <consortium name="GenomeTrakr network: Whole genome sequencing for foodborne pathogen traceback"/>
        </authorList>
    </citation>
    <scope>NUCLEOTIDE SEQUENCE [LARGE SCALE GENOMIC DNA]</scope>
    <source>
        <strain evidence="1">TTU_583</strain>
    </source>
</reference>
<protein>
    <submittedName>
        <fullName evidence="1">Acyltransferase</fullName>
    </submittedName>
</protein>